<comment type="caution">
    <text evidence="1">The sequence shown here is derived from an EMBL/GenBank/DDBJ whole genome shotgun (WGS) entry which is preliminary data.</text>
</comment>
<gene>
    <name evidence="1" type="ORF">B0H67DRAFT_323240</name>
</gene>
<evidence type="ECO:0000313" key="1">
    <source>
        <dbReference type="EMBL" id="KAK0707832.1"/>
    </source>
</evidence>
<keyword evidence="2" id="KW-1185">Reference proteome</keyword>
<reference evidence="1" key="1">
    <citation type="submission" date="2023-06" db="EMBL/GenBank/DDBJ databases">
        <title>Genome-scale phylogeny and comparative genomics of the fungal order Sordariales.</title>
        <authorList>
            <consortium name="Lawrence Berkeley National Laboratory"/>
            <person name="Hensen N."/>
            <person name="Bonometti L."/>
            <person name="Westerberg I."/>
            <person name="Brannstrom I.O."/>
            <person name="Guillou S."/>
            <person name="Cros-Aarteil S."/>
            <person name="Calhoun S."/>
            <person name="Haridas S."/>
            <person name="Kuo A."/>
            <person name="Mondo S."/>
            <person name="Pangilinan J."/>
            <person name="Riley R."/>
            <person name="Labutti K."/>
            <person name="Andreopoulos B."/>
            <person name="Lipzen A."/>
            <person name="Chen C."/>
            <person name="Yanf M."/>
            <person name="Daum C."/>
            <person name="Ng V."/>
            <person name="Clum A."/>
            <person name="Steindorff A."/>
            <person name="Ohm R."/>
            <person name="Martin F."/>
            <person name="Silar P."/>
            <person name="Natvig D."/>
            <person name="Lalanne C."/>
            <person name="Gautier V."/>
            <person name="Ament-Velasquez S.L."/>
            <person name="Kruys A."/>
            <person name="Hutchinson M.I."/>
            <person name="Powell A.J."/>
            <person name="Barry K."/>
            <person name="Miller A.N."/>
            <person name="Grigoriev I.V."/>
            <person name="Debuchy R."/>
            <person name="Gladieux P."/>
            <person name="Thoren M.H."/>
            <person name="Johannesson H."/>
        </authorList>
    </citation>
    <scope>NUCLEOTIDE SEQUENCE</scope>
    <source>
        <strain evidence="1">SMH4607-1</strain>
    </source>
</reference>
<proteinExistence type="predicted"/>
<organism evidence="1 2">
    <name type="scientific">Lasiosphaeris hirsuta</name>
    <dbReference type="NCBI Taxonomy" id="260670"/>
    <lineage>
        <taxon>Eukaryota</taxon>
        <taxon>Fungi</taxon>
        <taxon>Dikarya</taxon>
        <taxon>Ascomycota</taxon>
        <taxon>Pezizomycotina</taxon>
        <taxon>Sordariomycetes</taxon>
        <taxon>Sordariomycetidae</taxon>
        <taxon>Sordariales</taxon>
        <taxon>Lasiosphaeriaceae</taxon>
        <taxon>Lasiosphaeris</taxon>
    </lineage>
</organism>
<dbReference type="Proteomes" id="UP001172102">
    <property type="component" value="Unassembled WGS sequence"/>
</dbReference>
<dbReference type="EMBL" id="JAUKUA010000006">
    <property type="protein sequence ID" value="KAK0707832.1"/>
    <property type="molecule type" value="Genomic_DNA"/>
</dbReference>
<protein>
    <submittedName>
        <fullName evidence="1">Uncharacterized protein</fullName>
    </submittedName>
</protein>
<dbReference type="AlphaFoldDB" id="A0AA40A221"/>
<sequence length="84" mass="9079">MSIPLLSVSCSASHSQAGTRAVHFFSPIFGFIDNEIDYTKGFWVIGLIHVGVVLAASWIPPLPKGGRLASINNIRITKVQAEND</sequence>
<evidence type="ECO:0000313" key="2">
    <source>
        <dbReference type="Proteomes" id="UP001172102"/>
    </source>
</evidence>
<accession>A0AA40A221</accession>
<name>A0AA40A221_9PEZI</name>